<evidence type="ECO:0000256" key="6">
    <source>
        <dbReference type="ARBA" id="ARBA00023125"/>
    </source>
</evidence>
<keyword evidence="1" id="KW-0547">Nucleotide-binding</keyword>
<dbReference type="SMART" id="SM00487">
    <property type="entry name" value="DEXDc"/>
    <property type="match status" value="1"/>
</dbReference>
<evidence type="ECO:0000256" key="3">
    <source>
        <dbReference type="ARBA" id="ARBA00022801"/>
    </source>
</evidence>
<dbReference type="GO" id="GO:0003677">
    <property type="term" value="F:DNA binding"/>
    <property type="evidence" value="ECO:0007669"/>
    <property type="project" value="UniProtKB-KW"/>
</dbReference>
<dbReference type="RefSeq" id="WP_030003660.1">
    <property type="nucleotide sequence ID" value="NC_022538.1"/>
</dbReference>
<feature type="domain" description="Helicase C-terminal" evidence="9">
    <location>
        <begin position="434"/>
        <end position="587"/>
    </location>
</feature>
<reference evidence="10 11" key="1">
    <citation type="journal article" date="2013" name="J. Mol. Microbiol. Biotechnol.">
        <title>Analysis of the Complete Genomes of Acholeplasma brassicae , A. palmae and A. laidlawii and Their Comparison to the Obligate Parasites from ' Candidatus Phytoplasma'.</title>
        <authorList>
            <person name="Kube M."/>
            <person name="Siewert C."/>
            <person name="Migdoll A.M."/>
            <person name="Duduk B."/>
            <person name="Holz S."/>
            <person name="Rabus R."/>
            <person name="Seemuller E."/>
            <person name="Mitrovic J."/>
            <person name="Muller I."/>
            <person name="Buttner C."/>
            <person name="Reinhardt R."/>
        </authorList>
    </citation>
    <scope>NUCLEOTIDE SEQUENCE [LARGE SCALE GENOMIC DNA]</scope>
    <source>
        <strain evidence="10 11">J233</strain>
    </source>
</reference>
<feature type="domain" description="Helicase ATP-binding" evidence="8">
    <location>
        <begin position="259"/>
        <end position="415"/>
    </location>
</feature>
<dbReference type="PANTHER" id="PTHR47964:SF1">
    <property type="entry name" value="ATP-DEPENDENT DNA HELICASE HOMOLOG RECG, CHLOROPLASTIC"/>
    <property type="match status" value="1"/>
</dbReference>
<keyword evidence="2" id="KW-0227">DNA damage</keyword>
<evidence type="ECO:0000256" key="1">
    <source>
        <dbReference type="ARBA" id="ARBA00022741"/>
    </source>
</evidence>
<protein>
    <submittedName>
        <fullName evidence="10">ATP-dependent DNA helicase</fullName>
    </submittedName>
</protein>
<keyword evidence="4 10" id="KW-0347">Helicase</keyword>
<dbReference type="GO" id="GO:0006281">
    <property type="term" value="P:DNA repair"/>
    <property type="evidence" value="ECO:0007669"/>
    <property type="project" value="UniProtKB-KW"/>
</dbReference>
<evidence type="ECO:0000259" key="8">
    <source>
        <dbReference type="PROSITE" id="PS51192"/>
    </source>
</evidence>
<dbReference type="GO" id="GO:0005524">
    <property type="term" value="F:ATP binding"/>
    <property type="evidence" value="ECO:0007669"/>
    <property type="project" value="UniProtKB-KW"/>
</dbReference>
<evidence type="ECO:0000259" key="9">
    <source>
        <dbReference type="PROSITE" id="PS51194"/>
    </source>
</evidence>
<evidence type="ECO:0000256" key="5">
    <source>
        <dbReference type="ARBA" id="ARBA00022840"/>
    </source>
</evidence>
<dbReference type="PROSITE" id="PS51192">
    <property type="entry name" value="HELICASE_ATP_BIND_1"/>
    <property type="match status" value="1"/>
</dbReference>
<dbReference type="AlphaFoldDB" id="U4KS70"/>
<dbReference type="InterPro" id="IPR012340">
    <property type="entry name" value="NA-bd_OB-fold"/>
</dbReference>
<keyword evidence="7" id="KW-0234">DNA repair</keyword>
<dbReference type="InterPro" id="IPR011545">
    <property type="entry name" value="DEAD/DEAH_box_helicase_dom"/>
</dbReference>
<keyword evidence="11" id="KW-1185">Reference proteome</keyword>
<proteinExistence type="predicted"/>
<dbReference type="PANTHER" id="PTHR47964">
    <property type="entry name" value="ATP-DEPENDENT DNA HELICASE HOMOLOG RECG, CHLOROPLASTIC"/>
    <property type="match status" value="1"/>
</dbReference>
<dbReference type="Gene3D" id="3.40.50.300">
    <property type="entry name" value="P-loop containing nucleotide triphosphate hydrolases"/>
    <property type="match status" value="2"/>
</dbReference>
<dbReference type="OrthoDB" id="9804325at2"/>
<evidence type="ECO:0000256" key="4">
    <source>
        <dbReference type="ARBA" id="ARBA00022806"/>
    </source>
</evidence>
<dbReference type="GO" id="GO:0016787">
    <property type="term" value="F:hydrolase activity"/>
    <property type="evidence" value="ECO:0007669"/>
    <property type="project" value="UniProtKB-KW"/>
</dbReference>
<dbReference type="InterPro" id="IPR047112">
    <property type="entry name" value="RecG/Mfd"/>
</dbReference>
<dbReference type="STRING" id="1318466.BN85411990"/>
<keyword evidence="6" id="KW-0238">DNA-binding</keyword>
<organism evidence="10 11">
    <name type="scientific">Alteracholeplasma palmae (strain ATCC 49389 / J233)</name>
    <name type="common">Acholeplasma palmae</name>
    <dbReference type="NCBI Taxonomy" id="1318466"/>
    <lineage>
        <taxon>Bacteria</taxon>
        <taxon>Bacillati</taxon>
        <taxon>Mycoplasmatota</taxon>
        <taxon>Mollicutes</taxon>
        <taxon>Acholeplasmatales</taxon>
        <taxon>Acholeplasmataceae</taxon>
        <taxon>Acholeplasma</taxon>
    </lineage>
</organism>
<dbReference type="InterPro" id="IPR027417">
    <property type="entry name" value="P-loop_NTPase"/>
</dbReference>
<dbReference type="SMART" id="SM00490">
    <property type="entry name" value="HELICc"/>
    <property type="match status" value="1"/>
</dbReference>
<sequence length="623" mass="72179">MKVSLEEIKNIGPKTLYQLRQNNIWSTYDLILTRPKRYENYILSSIETVSNNEVITIYANIHSEIKNFKKNVLMTNFKVKVGEKVIDVITFNKPFLQKNLKLSQLVLIKGKYDLYKNKILAESVLTKLDTPPLKPIYKIGDIKDAKIYQLISQIFKENKVDIFEVLPEPILQKYHFYRRSEAYYKLHQPQNKEELNQAINRLKYEEAYLQQKKFKQEQNELIKKVPISYKLDLVKEYIKKIPYELTKDQKDAVNDIFRDFKSDIKHERLIQGDVGSGKTVVAFIAALGAITAHKQVALMAPTEILAKQHYDNFSKLYPEVKSCLFTSKTKNKQEILEKINHNETSMIIGTHALSSEYVNYYDLGLVIIDEQHKFGVKTKEDLKDKIASDVIYLTATPIPRTLLLAYFGDLEVSVIKEKPSKRKDVLTSIIEYEQIKELLKENQNKNEQSFIIVPAITSDKKDYNIEMVSDALKDFSHLYILHGKQSASEQELMMESFSKNNKGILLATQMVEVGIDVKNATKIFILGANYFGLSQLHQLRGRVGRSDKLSYCYLIANDADNERLEVLTHENDGFKLSQFDLKTRGPGEFFGKIQSGYLKYHFLNLETDLNILIQARKDVEKYI</sequence>
<evidence type="ECO:0000256" key="2">
    <source>
        <dbReference type="ARBA" id="ARBA00022763"/>
    </source>
</evidence>
<evidence type="ECO:0000313" key="11">
    <source>
        <dbReference type="Proteomes" id="UP000032740"/>
    </source>
</evidence>
<dbReference type="SUPFAM" id="SSF52540">
    <property type="entry name" value="P-loop containing nucleoside triphosphate hydrolases"/>
    <property type="match status" value="2"/>
</dbReference>
<dbReference type="InterPro" id="IPR001650">
    <property type="entry name" value="Helicase_C-like"/>
</dbReference>
<evidence type="ECO:0000313" key="10">
    <source>
        <dbReference type="EMBL" id="CCV64776.1"/>
    </source>
</evidence>
<gene>
    <name evidence="10" type="primary">recG</name>
    <name evidence="10" type="ORF">BN85411990</name>
</gene>
<accession>U4KS70</accession>
<evidence type="ECO:0000256" key="7">
    <source>
        <dbReference type="ARBA" id="ARBA00023204"/>
    </source>
</evidence>
<dbReference type="KEGG" id="apal:BN85411990"/>
<keyword evidence="5" id="KW-0067">ATP-binding</keyword>
<name>U4KS70_ALTPJ</name>
<dbReference type="Proteomes" id="UP000032740">
    <property type="component" value="Chromosome"/>
</dbReference>
<dbReference type="HOGENOM" id="CLU_005122_7_1_14"/>
<dbReference type="InterPro" id="IPR014001">
    <property type="entry name" value="Helicase_ATP-bd"/>
</dbReference>
<keyword evidence="3" id="KW-0378">Hydrolase</keyword>
<dbReference type="Pfam" id="PF00271">
    <property type="entry name" value="Helicase_C"/>
    <property type="match status" value="1"/>
</dbReference>
<dbReference type="EMBL" id="FO681347">
    <property type="protein sequence ID" value="CCV64776.1"/>
    <property type="molecule type" value="Genomic_DNA"/>
</dbReference>
<dbReference type="Pfam" id="PF00270">
    <property type="entry name" value="DEAD"/>
    <property type="match status" value="1"/>
</dbReference>
<dbReference type="SUPFAM" id="SSF50249">
    <property type="entry name" value="Nucleic acid-binding proteins"/>
    <property type="match status" value="1"/>
</dbReference>
<dbReference type="GO" id="GO:0003678">
    <property type="term" value="F:DNA helicase activity"/>
    <property type="evidence" value="ECO:0007669"/>
    <property type="project" value="TreeGrafter"/>
</dbReference>
<dbReference type="Gene3D" id="2.40.50.140">
    <property type="entry name" value="Nucleic acid-binding proteins"/>
    <property type="match status" value="1"/>
</dbReference>
<dbReference type="PROSITE" id="PS51194">
    <property type="entry name" value="HELICASE_CTER"/>
    <property type="match status" value="1"/>
</dbReference>